<keyword evidence="2" id="KW-1185">Reference proteome</keyword>
<dbReference type="Proteomes" id="UP000600101">
    <property type="component" value="Unassembled WGS sequence"/>
</dbReference>
<evidence type="ECO:0000313" key="1">
    <source>
        <dbReference type="EMBL" id="MBC4017961.1"/>
    </source>
</evidence>
<dbReference type="InterPro" id="IPR042100">
    <property type="entry name" value="Bug_dom1"/>
</dbReference>
<protein>
    <submittedName>
        <fullName evidence="1">Uncharacterized protein</fullName>
    </submittedName>
</protein>
<gene>
    <name evidence="1" type="ORF">H7965_21915</name>
</gene>
<name>A0A9X0R1G3_9PROT</name>
<accession>A0A9X0R1G3</accession>
<dbReference type="RefSeq" id="WP_186772715.1">
    <property type="nucleotide sequence ID" value="NZ_JACOMF010000038.1"/>
</dbReference>
<organism evidence="1 2">
    <name type="scientific">Siccirubricoccus deserti</name>
    <dbReference type="NCBI Taxonomy" id="2013562"/>
    <lineage>
        <taxon>Bacteria</taxon>
        <taxon>Pseudomonadati</taxon>
        <taxon>Pseudomonadota</taxon>
        <taxon>Alphaproteobacteria</taxon>
        <taxon>Acetobacterales</taxon>
        <taxon>Roseomonadaceae</taxon>
        <taxon>Siccirubricoccus</taxon>
    </lineage>
</organism>
<dbReference type="EMBL" id="JACOMF010000038">
    <property type="protein sequence ID" value="MBC4017961.1"/>
    <property type="molecule type" value="Genomic_DNA"/>
</dbReference>
<proteinExistence type="predicted"/>
<reference evidence="1" key="1">
    <citation type="submission" date="2020-08" db="EMBL/GenBank/DDBJ databases">
        <authorList>
            <person name="Hu Y."/>
            <person name="Nguyen S.V."/>
            <person name="Li F."/>
            <person name="Fanning S."/>
        </authorList>
    </citation>
    <scope>NUCLEOTIDE SEQUENCE</scope>
    <source>
        <strain evidence="1">SYSU D8009</strain>
    </source>
</reference>
<sequence length="78" mass="8372">MRRRAILTAGAALAAPAEIVQRMHAALQADFADPPVVQRRSALTVEPVTESIAGTRAYISADVGKDTALLRDARFQPE</sequence>
<dbReference type="AlphaFoldDB" id="A0A9X0R1G3"/>
<dbReference type="Gene3D" id="3.40.190.150">
    <property type="entry name" value="Bordetella uptake gene, domain 1"/>
    <property type="match status" value="1"/>
</dbReference>
<evidence type="ECO:0000313" key="2">
    <source>
        <dbReference type="Proteomes" id="UP000600101"/>
    </source>
</evidence>
<comment type="caution">
    <text evidence="1">The sequence shown here is derived from an EMBL/GenBank/DDBJ whole genome shotgun (WGS) entry which is preliminary data.</text>
</comment>